<dbReference type="PROSITE" id="PS51819">
    <property type="entry name" value="VOC"/>
    <property type="match status" value="1"/>
</dbReference>
<sequence length="128" mass="14233">MLENSKAYNGFSVNDAEAAKKFYTEVLGLKVTDIDAEWGLMSLHVGGGREILMYTKPDHTPATYTMLNFPVDDVDAVVDQLIERGVTFLRYDSEHMNQDDKGVNRGMGPTIAWFTDPAGNVLSIIEDD</sequence>
<comment type="caution">
    <text evidence="2">The sequence shown here is derived from an EMBL/GenBank/DDBJ whole genome shotgun (WGS) entry which is preliminary data.</text>
</comment>
<dbReference type="PANTHER" id="PTHR33993">
    <property type="entry name" value="GLYOXALASE-RELATED"/>
    <property type="match status" value="1"/>
</dbReference>
<dbReference type="InterPro" id="IPR029068">
    <property type="entry name" value="Glyas_Bleomycin-R_OHBP_Dase"/>
</dbReference>
<dbReference type="InterPro" id="IPR004360">
    <property type="entry name" value="Glyas_Fos-R_dOase_dom"/>
</dbReference>
<organism evidence="2 3">
    <name type="scientific">Amycolatopsis suaedae</name>
    <dbReference type="NCBI Taxonomy" id="2510978"/>
    <lineage>
        <taxon>Bacteria</taxon>
        <taxon>Bacillati</taxon>
        <taxon>Actinomycetota</taxon>
        <taxon>Actinomycetes</taxon>
        <taxon>Pseudonocardiales</taxon>
        <taxon>Pseudonocardiaceae</taxon>
        <taxon>Amycolatopsis</taxon>
    </lineage>
</organism>
<dbReference type="SUPFAM" id="SSF54593">
    <property type="entry name" value="Glyoxalase/Bleomycin resistance protein/Dihydroxybiphenyl dioxygenase"/>
    <property type="match status" value="1"/>
</dbReference>
<gene>
    <name evidence="2" type="ORF">EWH70_02810</name>
</gene>
<evidence type="ECO:0000313" key="2">
    <source>
        <dbReference type="EMBL" id="RZQ66013.1"/>
    </source>
</evidence>
<accession>A0A4Q7JG68</accession>
<protein>
    <submittedName>
        <fullName evidence="2">VOC family protein</fullName>
    </submittedName>
</protein>
<dbReference type="EMBL" id="SFCC01000001">
    <property type="protein sequence ID" value="RZQ66013.1"/>
    <property type="molecule type" value="Genomic_DNA"/>
</dbReference>
<dbReference type="OrthoDB" id="9804907at2"/>
<evidence type="ECO:0000313" key="3">
    <source>
        <dbReference type="Proteomes" id="UP000292003"/>
    </source>
</evidence>
<dbReference type="Proteomes" id="UP000292003">
    <property type="component" value="Unassembled WGS sequence"/>
</dbReference>
<dbReference type="RefSeq" id="WP_130473582.1">
    <property type="nucleotide sequence ID" value="NZ_SFCC01000001.1"/>
</dbReference>
<feature type="domain" description="VOC" evidence="1">
    <location>
        <begin position="5"/>
        <end position="127"/>
    </location>
</feature>
<reference evidence="2 3" key="1">
    <citation type="submission" date="2019-02" db="EMBL/GenBank/DDBJ databases">
        <title>Draft genome sequence of Amycolatopsis sp. 8-3EHSu isolated from roots of Suaeda maritima.</title>
        <authorList>
            <person name="Duangmal K."/>
            <person name="Chantavorakit T."/>
        </authorList>
    </citation>
    <scope>NUCLEOTIDE SEQUENCE [LARGE SCALE GENOMIC DNA]</scope>
    <source>
        <strain evidence="2 3">8-3EHSu</strain>
    </source>
</reference>
<evidence type="ECO:0000259" key="1">
    <source>
        <dbReference type="PROSITE" id="PS51819"/>
    </source>
</evidence>
<dbReference type="Pfam" id="PF00903">
    <property type="entry name" value="Glyoxalase"/>
    <property type="match status" value="1"/>
</dbReference>
<name>A0A4Q7JG68_9PSEU</name>
<dbReference type="InterPro" id="IPR037523">
    <property type="entry name" value="VOC_core"/>
</dbReference>
<dbReference type="InterPro" id="IPR052164">
    <property type="entry name" value="Anthracycline_SecMetBiosynth"/>
</dbReference>
<dbReference type="Gene3D" id="3.10.180.10">
    <property type="entry name" value="2,3-Dihydroxybiphenyl 1,2-Dioxygenase, domain 1"/>
    <property type="match status" value="1"/>
</dbReference>
<dbReference type="AlphaFoldDB" id="A0A4Q7JG68"/>
<proteinExistence type="predicted"/>
<keyword evidence="3" id="KW-1185">Reference proteome</keyword>